<comment type="caution">
    <text evidence="1">The sequence shown here is derived from an EMBL/GenBank/DDBJ whole genome shotgun (WGS) entry which is preliminary data.</text>
</comment>
<reference evidence="1" key="2">
    <citation type="journal article" date="2021" name="PeerJ">
        <title>Extensive microbial diversity within the chicken gut microbiome revealed by metagenomics and culture.</title>
        <authorList>
            <person name="Gilroy R."/>
            <person name="Ravi A."/>
            <person name="Getino M."/>
            <person name="Pursley I."/>
            <person name="Horton D.L."/>
            <person name="Alikhan N.F."/>
            <person name="Baker D."/>
            <person name="Gharbi K."/>
            <person name="Hall N."/>
            <person name="Watson M."/>
            <person name="Adriaenssens E.M."/>
            <person name="Foster-Nyarko E."/>
            <person name="Jarju S."/>
            <person name="Secka A."/>
            <person name="Antonio M."/>
            <person name="Oren A."/>
            <person name="Chaudhuri R.R."/>
            <person name="La Ragione R."/>
            <person name="Hildebrand F."/>
            <person name="Pallen M.J."/>
        </authorList>
    </citation>
    <scope>NUCLEOTIDE SEQUENCE</scope>
    <source>
        <strain evidence="1">CHK186-9395</strain>
    </source>
</reference>
<accession>A0A9D1NF85</accession>
<name>A0A9D1NF85_9FIRM</name>
<dbReference type="Proteomes" id="UP000886861">
    <property type="component" value="Unassembled WGS sequence"/>
</dbReference>
<sequence>MFRFSEKTQVNIQFKMLELFRTIKADKVVKADAGNVTKVTLSNVLSPDRTNMESSDNVKEIYVFDIELNSNKIPEKFIEALNKSINFQTLLTLKYNEKVKYIIAVKIIDDEKIEILRTFESDWQEEELEDMPSSVKLENIYKQMIAKLTLYPFRIDEDFKQYVDRMSAIKKQKSEIEKQTKIMNAEKQPNIKMKLNDEIKQMKKELQELEV</sequence>
<dbReference type="AlphaFoldDB" id="A0A9D1NF85"/>
<dbReference type="EMBL" id="DVOJ01000015">
    <property type="protein sequence ID" value="HIV01760.1"/>
    <property type="molecule type" value="Genomic_DNA"/>
</dbReference>
<protein>
    <submittedName>
        <fullName evidence="1">DUF4391 domain-containing protein</fullName>
    </submittedName>
</protein>
<evidence type="ECO:0000313" key="1">
    <source>
        <dbReference type="EMBL" id="HIV01760.1"/>
    </source>
</evidence>
<reference evidence="1" key="1">
    <citation type="submission" date="2020-10" db="EMBL/GenBank/DDBJ databases">
        <authorList>
            <person name="Gilroy R."/>
        </authorList>
    </citation>
    <scope>NUCLEOTIDE SEQUENCE</scope>
    <source>
        <strain evidence="1">CHK186-9395</strain>
    </source>
</reference>
<dbReference type="InterPro" id="IPR025503">
    <property type="entry name" value="DUF4391"/>
</dbReference>
<gene>
    <name evidence="1" type="ORF">IAA62_04330</name>
</gene>
<proteinExistence type="predicted"/>
<evidence type="ECO:0000313" key="2">
    <source>
        <dbReference type="Proteomes" id="UP000886861"/>
    </source>
</evidence>
<dbReference type="Pfam" id="PF14335">
    <property type="entry name" value="DUF4391"/>
    <property type="match status" value="1"/>
</dbReference>
<organism evidence="1 2">
    <name type="scientific">Candidatus Caccopulliclostridium gallistercoris</name>
    <dbReference type="NCBI Taxonomy" id="2840719"/>
    <lineage>
        <taxon>Bacteria</taxon>
        <taxon>Bacillati</taxon>
        <taxon>Bacillota</taxon>
        <taxon>Clostridia</taxon>
        <taxon>Candidatus Caccopulliclostridium</taxon>
    </lineage>
</organism>